<dbReference type="Pfam" id="PF13650">
    <property type="entry name" value="Asp_protease_2"/>
    <property type="match status" value="1"/>
</dbReference>
<evidence type="ECO:0000313" key="2">
    <source>
        <dbReference type="EMBL" id="HJD53376.1"/>
    </source>
</evidence>
<dbReference type="InterPro" id="IPR021109">
    <property type="entry name" value="Peptidase_aspartic_dom_sf"/>
</dbReference>
<protein>
    <submittedName>
        <fullName evidence="2">Retropepsin-like domain-containing protein</fullName>
    </submittedName>
</protein>
<keyword evidence="1" id="KW-0732">Signal</keyword>
<dbReference type="Gene3D" id="2.40.70.10">
    <property type="entry name" value="Acid Proteases"/>
    <property type="match status" value="1"/>
</dbReference>
<proteinExistence type="predicted"/>
<dbReference type="SUPFAM" id="SSF50630">
    <property type="entry name" value="Acid proteases"/>
    <property type="match status" value="1"/>
</dbReference>
<evidence type="ECO:0000313" key="3">
    <source>
        <dbReference type="Proteomes" id="UP000787625"/>
    </source>
</evidence>
<dbReference type="AlphaFoldDB" id="A0A9D2ZVA5"/>
<accession>A0A9D2ZVA5</accession>
<sequence>MTRQLMTAVCLIAAIITAHAQDADTRIGTMMGENRWFDLAQELDDTPPDSVTPLLHDMATAMTHHYFNRPDSACAALGRLLAGHQDALGATNTLSLATLMGIDLARAGHYGEAAGLIRSLNDQLTAQGADSTVTAAYTTMARQYSTLADNGPVCRPLHPAATYRIPMTEYDTMHTATGKASGGHFITMDGHINGHAATLVFDTGAGVNTITSRQADEYGLRRLETTIPMQGIGLQQGRYAMADTLRIGGMAWADVPFLIVDIST</sequence>
<organism evidence="2 3">
    <name type="scientific">Candidatus Avibacteroides avistercoris</name>
    <dbReference type="NCBI Taxonomy" id="2840690"/>
    <lineage>
        <taxon>Bacteria</taxon>
        <taxon>Pseudomonadati</taxon>
        <taxon>Bacteroidota</taxon>
        <taxon>Bacteroidia</taxon>
        <taxon>Bacteroidales</taxon>
        <taxon>Bacteroidaceae</taxon>
        <taxon>Bacteroidaceae incertae sedis</taxon>
        <taxon>Candidatus Avibacteroides</taxon>
    </lineage>
</organism>
<reference evidence="2" key="2">
    <citation type="submission" date="2021-04" db="EMBL/GenBank/DDBJ databases">
        <authorList>
            <person name="Gilroy R."/>
        </authorList>
    </citation>
    <scope>NUCLEOTIDE SEQUENCE</scope>
    <source>
        <strain evidence="2">MalCec1-1739</strain>
    </source>
</reference>
<feature type="non-terminal residue" evidence="2">
    <location>
        <position position="264"/>
    </location>
</feature>
<dbReference type="Proteomes" id="UP000787625">
    <property type="component" value="Unassembled WGS sequence"/>
</dbReference>
<comment type="caution">
    <text evidence="2">The sequence shown here is derived from an EMBL/GenBank/DDBJ whole genome shotgun (WGS) entry which is preliminary data.</text>
</comment>
<feature type="signal peptide" evidence="1">
    <location>
        <begin position="1"/>
        <end position="20"/>
    </location>
</feature>
<name>A0A9D2ZVA5_9BACT</name>
<evidence type="ECO:0000256" key="1">
    <source>
        <dbReference type="SAM" id="SignalP"/>
    </source>
</evidence>
<dbReference type="EMBL" id="DWUP01000153">
    <property type="protein sequence ID" value="HJD53376.1"/>
    <property type="molecule type" value="Genomic_DNA"/>
</dbReference>
<reference evidence="2" key="1">
    <citation type="journal article" date="2021" name="PeerJ">
        <title>Extensive microbial diversity within the chicken gut microbiome revealed by metagenomics and culture.</title>
        <authorList>
            <person name="Gilroy R."/>
            <person name="Ravi A."/>
            <person name="Getino M."/>
            <person name="Pursley I."/>
            <person name="Horton D.L."/>
            <person name="Alikhan N.F."/>
            <person name="Baker D."/>
            <person name="Gharbi K."/>
            <person name="Hall N."/>
            <person name="Watson M."/>
            <person name="Adriaenssens E.M."/>
            <person name="Foster-Nyarko E."/>
            <person name="Jarju S."/>
            <person name="Secka A."/>
            <person name="Antonio M."/>
            <person name="Oren A."/>
            <person name="Chaudhuri R.R."/>
            <person name="La Ragione R."/>
            <person name="Hildebrand F."/>
            <person name="Pallen M.J."/>
        </authorList>
    </citation>
    <scope>NUCLEOTIDE SEQUENCE</scope>
    <source>
        <strain evidence="2">MalCec1-1739</strain>
    </source>
</reference>
<gene>
    <name evidence="2" type="ORF">IAA93_06605</name>
</gene>
<feature type="chain" id="PRO_5038527194" evidence="1">
    <location>
        <begin position="21"/>
        <end position="264"/>
    </location>
</feature>